<keyword evidence="3" id="KW-1185">Reference proteome</keyword>
<evidence type="ECO:0000313" key="3">
    <source>
        <dbReference type="Proteomes" id="UP001589789"/>
    </source>
</evidence>
<comment type="caution">
    <text evidence="2">The sequence shown here is derived from an EMBL/GenBank/DDBJ whole genome shotgun (WGS) entry which is preliminary data.</text>
</comment>
<sequence length="525" mass="55745">MSACSARLRLALVLVLALFPAARSGALEGPRPAGAAEAARCDEAPPRPPGVTRPLELSLAGLVPFARDILAHHAIRSRLQDSGRQLRLELQLGPVQDLRLPEGNPATLYLPDASAAAVLEDRRSSIAALWRLDEATVLAADIAYDIRLPTGEGPPVLAPESAAQLADYRLAALYADDFSGFAAAAFEARPERGLAPHRIYAIAGTHVFEHRDFRSWASGLTFGRAQFTSTAALRMIGDAAAYARDPRGGEVVLTGQSQGGLVAQGVGIMLQTLLDAEARAHRLAHVVSWGAAGAEEVILRMIGEAREDGGRGNGQDLERHWAASQPGYAGAAAVWAALVRQWNAVPAGSEAAAVRAAAARMRVVGYFFEIDLFARAGTFPGTALAFPTALILPNGCDMTVVEALIGTRGGAFGVRLESHFLKGYRRAVSRGAIALARPALPAKWPWATDVLPALEQAGKVWMETLYLEGPAASPGNWRRCLSAPRWLTQRNRSCREAFWPGCAGEEAPWCLIRDAGPGAPAPIPG</sequence>
<accession>A0ABV6IR15</accession>
<reference evidence="2 3" key="1">
    <citation type="submission" date="2024-09" db="EMBL/GenBank/DDBJ databases">
        <authorList>
            <person name="Sun Q."/>
            <person name="Mori K."/>
        </authorList>
    </citation>
    <scope>NUCLEOTIDE SEQUENCE [LARGE SCALE GENOMIC DNA]</scope>
    <source>
        <strain evidence="2 3">CCM 7468</strain>
    </source>
</reference>
<evidence type="ECO:0008006" key="4">
    <source>
        <dbReference type="Google" id="ProtNLM"/>
    </source>
</evidence>
<dbReference type="RefSeq" id="WP_377050192.1">
    <property type="nucleotide sequence ID" value="NZ_JBHLVZ010000023.1"/>
</dbReference>
<evidence type="ECO:0000256" key="1">
    <source>
        <dbReference type="SAM" id="SignalP"/>
    </source>
</evidence>
<evidence type="ECO:0000313" key="2">
    <source>
        <dbReference type="EMBL" id="MFC0386048.1"/>
    </source>
</evidence>
<proteinExistence type="predicted"/>
<dbReference type="Proteomes" id="UP001589789">
    <property type="component" value="Unassembled WGS sequence"/>
</dbReference>
<keyword evidence="1" id="KW-0732">Signal</keyword>
<dbReference type="EMBL" id="JBHLVZ010000023">
    <property type="protein sequence ID" value="MFC0386048.1"/>
    <property type="molecule type" value="Genomic_DNA"/>
</dbReference>
<feature type="signal peptide" evidence="1">
    <location>
        <begin position="1"/>
        <end position="26"/>
    </location>
</feature>
<organism evidence="2 3">
    <name type="scientific">Muricoccus vinaceus</name>
    <dbReference type="NCBI Taxonomy" id="424704"/>
    <lineage>
        <taxon>Bacteria</taxon>
        <taxon>Pseudomonadati</taxon>
        <taxon>Pseudomonadota</taxon>
        <taxon>Alphaproteobacteria</taxon>
        <taxon>Acetobacterales</taxon>
        <taxon>Roseomonadaceae</taxon>
        <taxon>Muricoccus</taxon>
    </lineage>
</organism>
<feature type="chain" id="PRO_5046869995" description="Secretory lipase" evidence="1">
    <location>
        <begin position="27"/>
        <end position="525"/>
    </location>
</feature>
<protein>
    <recommendedName>
        <fullName evidence="4">Secretory lipase</fullName>
    </recommendedName>
</protein>
<gene>
    <name evidence="2" type="ORF">ACFFIC_10910</name>
</gene>
<name>A0ABV6IR15_9PROT</name>